<sequence length="183" mass="18023">MSAALPQDAGGSTATAAVVRADQIVTPAGDAGPIVMRVVSTVVDAMDSTAVAVDPTVGAVLVPVARSAVVTTAAIAAVSIGTPVVVRIVGRVVSSVVVRIVGRVVSSVVVRIVGRVVSSAVVPSVAGAGSSATIAGAVSIGRRIGRGRIGGARPPVDSVRGVAVPWRDVRCPNVWPGAVTAVR</sequence>
<comment type="caution">
    <text evidence="1">The sequence shown here is derived from an EMBL/GenBank/DDBJ whole genome shotgun (WGS) entry which is preliminary data.</text>
</comment>
<reference evidence="1 2" key="1">
    <citation type="submission" date="2018-07" db="EMBL/GenBank/DDBJ databases">
        <title>Genomic Encyclopedia of Type Strains, Phase IV (KMG-IV): sequencing the most valuable type-strain genomes for metagenomic binning, comparative biology and taxonomic classification.</title>
        <authorList>
            <person name="Goeker M."/>
        </authorList>
    </citation>
    <scope>NUCLEOTIDE SEQUENCE [LARGE SCALE GENOMIC DNA]</scope>
    <source>
        <strain evidence="1 2">DSM 44290</strain>
    </source>
</reference>
<dbReference type="Proteomes" id="UP000254869">
    <property type="component" value="Unassembled WGS sequence"/>
</dbReference>
<protein>
    <submittedName>
        <fullName evidence="1">Uncharacterized protein</fullName>
    </submittedName>
</protein>
<dbReference type="STRING" id="1210086.GCA_001613105_07424"/>
<keyword evidence="2" id="KW-1185">Reference proteome</keyword>
<accession>A0A370HRT6</accession>
<organism evidence="1 2">
    <name type="scientific">Nocardia pseudobrasiliensis</name>
    <dbReference type="NCBI Taxonomy" id="45979"/>
    <lineage>
        <taxon>Bacteria</taxon>
        <taxon>Bacillati</taxon>
        <taxon>Actinomycetota</taxon>
        <taxon>Actinomycetes</taxon>
        <taxon>Mycobacteriales</taxon>
        <taxon>Nocardiaceae</taxon>
        <taxon>Nocardia</taxon>
    </lineage>
</organism>
<dbReference type="AlphaFoldDB" id="A0A370HRT6"/>
<name>A0A370HRT6_9NOCA</name>
<proteinExistence type="predicted"/>
<gene>
    <name evidence="1" type="ORF">DFR76_11835</name>
</gene>
<evidence type="ECO:0000313" key="2">
    <source>
        <dbReference type="Proteomes" id="UP000254869"/>
    </source>
</evidence>
<evidence type="ECO:0000313" key="1">
    <source>
        <dbReference type="EMBL" id="RDI59644.1"/>
    </source>
</evidence>
<dbReference type="EMBL" id="QQBC01000018">
    <property type="protein sequence ID" value="RDI59644.1"/>
    <property type="molecule type" value="Genomic_DNA"/>
</dbReference>